<dbReference type="Proteomes" id="UP000003824">
    <property type="component" value="Unassembled WGS sequence"/>
</dbReference>
<evidence type="ECO:0000313" key="3">
    <source>
        <dbReference type="Proteomes" id="UP000003824"/>
    </source>
</evidence>
<gene>
    <name evidence="2" type="ORF">SSFG_03580</name>
</gene>
<reference evidence="3" key="1">
    <citation type="submission" date="2008-12" db="EMBL/GenBank/DDBJ databases">
        <title>Annotation of Streptomyces ghanaensis ATCC 14672.</title>
        <authorList>
            <consortium name="The Broad Institute Genome Sequencing Platform"/>
            <consortium name="Broad Institute Microbial Sequencing Center"/>
            <person name="Fischbach M."/>
            <person name="Ward D."/>
            <person name="Young S."/>
            <person name="Kodira C.D."/>
            <person name="Zeng Q."/>
            <person name="Koehrsen M."/>
            <person name="Godfrey P."/>
            <person name="Alvarado L."/>
            <person name="Berlin A.M."/>
            <person name="Borenstein D."/>
            <person name="Chen Z."/>
            <person name="Engels R."/>
            <person name="Freedman E."/>
            <person name="Gellesch M."/>
            <person name="Goldberg J."/>
            <person name="Griggs A."/>
            <person name="Gujja S."/>
            <person name="Heiman D.I."/>
            <person name="Hepburn T.A."/>
            <person name="Howarth C."/>
            <person name="Jen D."/>
            <person name="Larson L."/>
            <person name="Lewis B."/>
            <person name="Mehta T."/>
            <person name="Park D."/>
            <person name="Pearson M."/>
            <person name="Roberts A."/>
            <person name="Saif S."/>
            <person name="Shea T.D."/>
            <person name="Shenoy N."/>
            <person name="Sisk P."/>
            <person name="Stolte C."/>
            <person name="Sykes S.N."/>
            <person name="Walk T."/>
            <person name="White J."/>
            <person name="Yandava C."/>
            <person name="Straight P."/>
            <person name="Clardy J."/>
            <person name="Hung D."/>
            <person name="Kolter R."/>
            <person name="Mekalanos J."/>
            <person name="Walker S."/>
            <person name="Walsh C.T."/>
            <person name="Wieland B.L.C."/>
            <person name="Ilzarbe M."/>
            <person name="Galagan J."/>
            <person name="Nusbaum C."/>
            <person name="Birren B."/>
        </authorList>
    </citation>
    <scope>NUCLEOTIDE SEQUENCE [LARGE SCALE GENOMIC DNA]</scope>
    <source>
        <strain evidence="3">ATCC 14672 / DSM 40746 / JCM 4963 / KCTC 9882 / NRRL B-12104 / FH 1290</strain>
    </source>
</reference>
<feature type="region of interest" description="Disordered" evidence="1">
    <location>
        <begin position="1"/>
        <end position="87"/>
    </location>
</feature>
<name>D5ZPT0_STRV1</name>
<evidence type="ECO:0000313" key="2">
    <source>
        <dbReference type="EMBL" id="EFE68336.2"/>
    </source>
</evidence>
<sequence length="168" mass="17650">MPAVAQDDVRRRGDVGGVDDREGDVGEGRRDRAPGADGLRPGEGVELPPSRTSSASAPSSEGRRLSASPRSARWWVTPSGSSKPGVFRETAVTCSPAPASSETSGRPMFPVAPVTAIMVSPRWCGCRGDRGLVIEHAAREHAAVTTRHSLLVTDCDVRHANSRGIVGT</sequence>
<proteinExistence type="predicted"/>
<feature type="compositionally biased region" description="Basic and acidic residues" evidence="1">
    <location>
        <begin position="7"/>
        <end position="34"/>
    </location>
</feature>
<protein>
    <submittedName>
        <fullName evidence="2">Predicted protein</fullName>
    </submittedName>
</protein>
<dbReference type="AlphaFoldDB" id="D5ZPT0"/>
<organism evidence="2 3">
    <name type="scientific">Streptomyces viridosporus (strain ATCC 14672 / DSM 40746 / JCM 4963 / KCTC 9882 / NRRL B-12104 / FH 1290)</name>
    <name type="common">Streptomyces ghanaensis</name>
    <dbReference type="NCBI Taxonomy" id="566461"/>
    <lineage>
        <taxon>Bacteria</taxon>
        <taxon>Bacillati</taxon>
        <taxon>Actinomycetota</taxon>
        <taxon>Actinomycetes</taxon>
        <taxon>Kitasatosporales</taxon>
        <taxon>Streptomycetaceae</taxon>
        <taxon>Streptomyces</taxon>
    </lineage>
</organism>
<feature type="compositionally biased region" description="Low complexity" evidence="1">
    <location>
        <begin position="48"/>
        <end position="60"/>
    </location>
</feature>
<accession>D5ZPT0</accession>
<dbReference type="EMBL" id="DS999641">
    <property type="protein sequence ID" value="EFE68336.2"/>
    <property type="molecule type" value="Genomic_DNA"/>
</dbReference>
<evidence type="ECO:0000256" key="1">
    <source>
        <dbReference type="SAM" id="MobiDB-lite"/>
    </source>
</evidence>